<organism evidence="5 6">
    <name type="scientific">Polyplosphaeria fusca</name>
    <dbReference type="NCBI Taxonomy" id="682080"/>
    <lineage>
        <taxon>Eukaryota</taxon>
        <taxon>Fungi</taxon>
        <taxon>Dikarya</taxon>
        <taxon>Ascomycota</taxon>
        <taxon>Pezizomycotina</taxon>
        <taxon>Dothideomycetes</taxon>
        <taxon>Pleosporomycetidae</taxon>
        <taxon>Pleosporales</taxon>
        <taxon>Tetraplosphaeriaceae</taxon>
        <taxon>Polyplosphaeria</taxon>
    </lineage>
</organism>
<feature type="region of interest" description="Disordered" evidence="3">
    <location>
        <begin position="86"/>
        <end position="182"/>
    </location>
</feature>
<proteinExistence type="predicted"/>
<dbReference type="SUPFAM" id="SSF57959">
    <property type="entry name" value="Leucine zipper domain"/>
    <property type="match status" value="1"/>
</dbReference>
<dbReference type="GO" id="GO:0090575">
    <property type="term" value="C:RNA polymerase II transcription regulator complex"/>
    <property type="evidence" value="ECO:0007669"/>
    <property type="project" value="TreeGrafter"/>
</dbReference>
<dbReference type="AlphaFoldDB" id="A0A9P4V7H3"/>
<evidence type="ECO:0000256" key="1">
    <source>
        <dbReference type="ARBA" id="ARBA00004123"/>
    </source>
</evidence>
<reference evidence="5" key="1">
    <citation type="journal article" date="2020" name="Stud. Mycol.">
        <title>101 Dothideomycetes genomes: a test case for predicting lifestyles and emergence of pathogens.</title>
        <authorList>
            <person name="Haridas S."/>
            <person name="Albert R."/>
            <person name="Binder M."/>
            <person name="Bloem J."/>
            <person name="Labutti K."/>
            <person name="Salamov A."/>
            <person name="Andreopoulos B."/>
            <person name="Baker S."/>
            <person name="Barry K."/>
            <person name="Bills G."/>
            <person name="Bluhm B."/>
            <person name="Cannon C."/>
            <person name="Castanera R."/>
            <person name="Culley D."/>
            <person name="Daum C."/>
            <person name="Ezra D."/>
            <person name="Gonzalez J."/>
            <person name="Henrissat B."/>
            <person name="Kuo A."/>
            <person name="Liang C."/>
            <person name="Lipzen A."/>
            <person name="Lutzoni F."/>
            <person name="Magnuson J."/>
            <person name="Mondo S."/>
            <person name="Nolan M."/>
            <person name="Ohm R."/>
            <person name="Pangilinan J."/>
            <person name="Park H.-J."/>
            <person name="Ramirez L."/>
            <person name="Alfaro M."/>
            <person name="Sun H."/>
            <person name="Tritt A."/>
            <person name="Yoshinaga Y."/>
            <person name="Zwiers L.-H."/>
            <person name="Turgeon B."/>
            <person name="Goodwin S."/>
            <person name="Spatafora J."/>
            <person name="Crous P."/>
            <person name="Grigoriev I."/>
        </authorList>
    </citation>
    <scope>NUCLEOTIDE SEQUENCE</scope>
    <source>
        <strain evidence="5">CBS 125425</strain>
    </source>
</reference>
<evidence type="ECO:0000256" key="2">
    <source>
        <dbReference type="ARBA" id="ARBA00023242"/>
    </source>
</evidence>
<accession>A0A9P4V7H3</accession>
<feature type="compositionally biased region" description="Low complexity" evidence="3">
    <location>
        <begin position="132"/>
        <end position="142"/>
    </location>
</feature>
<dbReference type="Proteomes" id="UP000799444">
    <property type="component" value="Unassembled WGS sequence"/>
</dbReference>
<dbReference type="CDD" id="cd14688">
    <property type="entry name" value="bZIP_YAP"/>
    <property type="match status" value="1"/>
</dbReference>
<feature type="compositionally biased region" description="Basic and acidic residues" evidence="3">
    <location>
        <begin position="1"/>
        <end position="27"/>
    </location>
</feature>
<evidence type="ECO:0000313" key="5">
    <source>
        <dbReference type="EMBL" id="KAF2740909.1"/>
    </source>
</evidence>
<dbReference type="EMBL" id="ML996098">
    <property type="protein sequence ID" value="KAF2740909.1"/>
    <property type="molecule type" value="Genomic_DNA"/>
</dbReference>
<dbReference type="PANTHER" id="PTHR40621:SF6">
    <property type="entry name" value="AP-1-LIKE TRANSCRIPTION FACTOR YAP1-RELATED"/>
    <property type="match status" value="1"/>
</dbReference>
<comment type="caution">
    <text evidence="5">The sequence shown here is derived from an EMBL/GenBank/DDBJ whole genome shotgun (WGS) entry which is preliminary data.</text>
</comment>
<keyword evidence="2" id="KW-0539">Nucleus</keyword>
<evidence type="ECO:0000259" key="4">
    <source>
        <dbReference type="PROSITE" id="PS50217"/>
    </source>
</evidence>
<comment type="subcellular location">
    <subcellularLocation>
        <location evidence="1">Nucleus</location>
    </subcellularLocation>
</comment>
<dbReference type="SMART" id="SM00338">
    <property type="entry name" value="BRLZ"/>
    <property type="match status" value="1"/>
</dbReference>
<feature type="compositionally biased region" description="Low complexity" evidence="3">
    <location>
        <begin position="96"/>
        <end position="114"/>
    </location>
</feature>
<protein>
    <recommendedName>
        <fullName evidence="4">BZIP domain-containing protein</fullName>
    </recommendedName>
</protein>
<name>A0A9P4V7H3_9PLEO</name>
<dbReference type="OrthoDB" id="2590011at2759"/>
<dbReference type="GO" id="GO:0001228">
    <property type="term" value="F:DNA-binding transcription activator activity, RNA polymerase II-specific"/>
    <property type="evidence" value="ECO:0007669"/>
    <property type="project" value="TreeGrafter"/>
</dbReference>
<evidence type="ECO:0000313" key="6">
    <source>
        <dbReference type="Proteomes" id="UP000799444"/>
    </source>
</evidence>
<dbReference type="PROSITE" id="PS50217">
    <property type="entry name" value="BZIP"/>
    <property type="match status" value="1"/>
</dbReference>
<dbReference type="Gene3D" id="1.20.5.170">
    <property type="match status" value="1"/>
</dbReference>
<dbReference type="GO" id="GO:0000976">
    <property type="term" value="F:transcription cis-regulatory region binding"/>
    <property type="evidence" value="ECO:0007669"/>
    <property type="project" value="InterPro"/>
</dbReference>
<sequence>MADPKESLSDSKEKDNAQYLKRREQVRRAQRTHRERKEAYIKSLEGEVLQLRTNEAKILQETRNLHSEIGRLRSILDQNGIPHALPQGFVLPSHPPSESSGPPSLSSVSILSNPHQQQQLHIGGPGSQFYLSDSDGSPPSGGTAESSRGLRRKLSFFKGRGRSESDSQDGSSSASGHLQPSPAADISTIAQSASNMSLRDMDQTSLGMEFVLTLEAPCLHHTQGEANHTHLDPTGHALTMTAPLLFQNPHQQPVDTSSSKQRAWETPHIGLEKLLSLSSNFELADELTPVQAWHQIRTHPDFEGVPVPHLKRFTEDMLKHVKCYGYEDNFSLNSTSCSGDEFLSDFG</sequence>
<keyword evidence="6" id="KW-1185">Reference proteome</keyword>
<gene>
    <name evidence="5" type="ORF">EJ04DRAFT_518125</name>
</gene>
<evidence type="ECO:0000256" key="3">
    <source>
        <dbReference type="SAM" id="MobiDB-lite"/>
    </source>
</evidence>
<feature type="domain" description="BZIP" evidence="4">
    <location>
        <begin position="16"/>
        <end position="79"/>
    </location>
</feature>
<dbReference type="InterPro" id="IPR046347">
    <property type="entry name" value="bZIP_sf"/>
</dbReference>
<dbReference type="PANTHER" id="PTHR40621">
    <property type="entry name" value="TRANSCRIPTION FACTOR KAPC-RELATED"/>
    <property type="match status" value="1"/>
</dbReference>
<dbReference type="InterPro" id="IPR050936">
    <property type="entry name" value="AP-1-like"/>
</dbReference>
<dbReference type="InterPro" id="IPR004827">
    <property type="entry name" value="bZIP"/>
</dbReference>
<feature type="region of interest" description="Disordered" evidence="3">
    <location>
        <begin position="1"/>
        <end position="37"/>
    </location>
</feature>